<dbReference type="EMBL" id="MEZN01000039">
    <property type="protein sequence ID" value="OGD55634.1"/>
    <property type="molecule type" value="Genomic_DNA"/>
</dbReference>
<dbReference type="Proteomes" id="UP000176791">
    <property type="component" value="Unassembled WGS sequence"/>
</dbReference>
<reference evidence="1 2" key="1">
    <citation type="journal article" date="2016" name="Nat. Commun.">
        <title>Thousands of microbial genomes shed light on interconnected biogeochemical processes in an aquifer system.</title>
        <authorList>
            <person name="Anantharaman K."/>
            <person name="Brown C.T."/>
            <person name="Hug L.A."/>
            <person name="Sharon I."/>
            <person name="Castelle C.J."/>
            <person name="Probst A.J."/>
            <person name="Thomas B.C."/>
            <person name="Singh A."/>
            <person name="Wilkins M.J."/>
            <person name="Karaoz U."/>
            <person name="Brodie E.L."/>
            <person name="Williams K.H."/>
            <person name="Hubbard S.S."/>
            <person name="Banfield J.F."/>
        </authorList>
    </citation>
    <scope>NUCLEOTIDE SEQUENCE [LARGE SCALE GENOMIC DNA]</scope>
</reference>
<name>A0A1F5DKP9_9BACT</name>
<comment type="caution">
    <text evidence="1">The sequence shown here is derived from an EMBL/GenBank/DDBJ whole genome shotgun (WGS) entry which is preliminary data.</text>
</comment>
<protein>
    <submittedName>
        <fullName evidence="1">Uncharacterized protein</fullName>
    </submittedName>
</protein>
<accession>A0A1F5DKP9</accession>
<dbReference type="AlphaFoldDB" id="A0A1F5DKP9"/>
<dbReference type="STRING" id="1797460.A3E73_02080"/>
<evidence type="ECO:0000313" key="1">
    <source>
        <dbReference type="EMBL" id="OGD55634.1"/>
    </source>
</evidence>
<evidence type="ECO:0000313" key="2">
    <source>
        <dbReference type="Proteomes" id="UP000176791"/>
    </source>
</evidence>
<gene>
    <name evidence="1" type="ORF">A3E73_02080</name>
</gene>
<organism evidence="1 2">
    <name type="scientific">Candidatus Beckwithbacteria bacterium RIFCSPHIGHO2_12_FULL_47_17</name>
    <dbReference type="NCBI Taxonomy" id="1797460"/>
    <lineage>
        <taxon>Bacteria</taxon>
        <taxon>Candidatus Beckwithiibacteriota</taxon>
    </lineage>
</organism>
<sequence>MNKTILSKKVKQSLIKYPLISKYFDKAIFNLINGRNNINNLLEFQIIRYLYSNNSVLKNLEKYLGEKEFTNINVPINRLRNNFTEYDSVIFELNVASLLKKDNMTEIFFIENEGNPDIQYKDNGIVRFAEVKRLDELDPEFRIIDNKLEAMSLINEKFKKDFYIQLNDPSQIFPSLRDYKINLEKAVDQLIQILNKFMDKNNLEDLNIKIGEFVFIVSFNTKRDGYFLMYGGDVMTFGSNKDIFLKMSSVYSRFINRVADGIKQLIKKRANDINLIKNDRLYIFLNTARYANFIPKDEEKTINELSKLLGIEDLVTLKFFL</sequence>
<proteinExistence type="predicted"/>